<gene>
    <name evidence="2" type="ORF">DKK75_02005</name>
</gene>
<evidence type="ECO:0000313" key="3">
    <source>
        <dbReference type="Proteomes" id="UP000247744"/>
    </source>
</evidence>
<accession>A0A318MTE0</accession>
<feature type="region of interest" description="Disordered" evidence="1">
    <location>
        <begin position="1"/>
        <end position="24"/>
    </location>
</feature>
<organism evidence="2 3">
    <name type="scientific">Bifidobacterium asteroides</name>
    <dbReference type="NCBI Taxonomy" id="1684"/>
    <lineage>
        <taxon>Bacteria</taxon>
        <taxon>Bacillati</taxon>
        <taxon>Actinomycetota</taxon>
        <taxon>Actinomycetes</taxon>
        <taxon>Bifidobacteriales</taxon>
        <taxon>Bifidobacteriaceae</taxon>
        <taxon>Bifidobacterium</taxon>
    </lineage>
</organism>
<comment type="caution">
    <text evidence="2">The sequence shown here is derived from an EMBL/GenBank/DDBJ whole genome shotgun (WGS) entry which is preliminary data.</text>
</comment>
<name>A0A318MTE0_9BIFI</name>
<dbReference type="RefSeq" id="WP_110451815.1">
    <property type="nucleotide sequence ID" value="NZ_QGLL01000005.1"/>
</dbReference>
<proteinExistence type="predicted"/>
<reference evidence="2 3" key="1">
    <citation type="submission" date="2018-05" db="EMBL/GenBank/DDBJ databases">
        <title>Reference genomes for bee gut microbiota database.</title>
        <authorList>
            <person name="Ellegaard K.M."/>
        </authorList>
    </citation>
    <scope>NUCLEOTIDE SEQUENCE [LARGE SCALE GENOMIC DNA]</scope>
    <source>
        <strain evidence="2 3">ESL0200</strain>
    </source>
</reference>
<dbReference type="OrthoDB" id="3231801at2"/>
<protein>
    <submittedName>
        <fullName evidence="2">Uncharacterized protein</fullName>
    </submittedName>
</protein>
<evidence type="ECO:0000256" key="1">
    <source>
        <dbReference type="SAM" id="MobiDB-lite"/>
    </source>
</evidence>
<dbReference type="EMBL" id="QGLL01000005">
    <property type="protein sequence ID" value="PXY83905.1"/>
    <property type="molecule type" value="Genomic_DNA"/>
</dbReference>
<dbReference type="AlphaFoldDB" id="A0A318MTE0"/>
<dbReference type="Proteomes" id="UP000247744">
    <property type="component" value="Unassembled WGS sequence"/>
</dbReference>
<sequence length="187" mass="20274">MKKTKAIRQMKFDSSQAAQPGSDGRMHRLTALQSWFHDKAGTAETTWRKQMVAAMAVLMSVGLLSGCQGQTRSEPSVNEAAGYFSSLTKYKVSGDGSVSSIAADKKGSLYVLAQRADLKRVEAGQCKVDGKAMQRSSSNMNYPAGNGQNFFPFAQIEIAQGDPHKLSCNQQSGVKLMALLDPHIRNL</sequence>
<evidence type="ECO:0000313" key="2">
    <source>
        <dbReference type="EMBL" id="PXY83905.1"/>
    </source>
</evidence>